<reference evidence="1" key="1">
    <citation type="submission" date="2020-06" db="EMBL/GenBank/DDBJ databases">
        <title>Draft genome of Bugula neritina, a colonial animal packing powerful symbionts and potential medicines.</title>
        <authorList>
            <person name="Rayko M."/>
        </authorList>
    </citation>
    <scope>NUCLEOTIDE SEQUENCE [LARGE SCALE GENOMIC DNA]</scope>
    <source>
        <strain evidence="1">Kwan_BN1</strain>
    </source>
</reference>
<dbReference type="OrthoDB" id="10063886at2759"/>
<keyword evidence="2" id="KW-1185">Reference proteome</keyword>
<evidence type="ECO:0000313" key="1">
    <source>
        <dbReference type="EMBL" id="KAF6037619.1"/>
    </source>
</evidence>
<comment type="caution">
    <text evidence="1">The sequence shown here is derived from an EMBL/GenBank/DDBJ whole genome shotgun (WGS) entry which is preliminary data.</text>
</comment>
<gene>
    <name evidence="1" type="ORF">EB796_004082</name>
</gene>
<evidence type="ECO:0000313" key="2">
    <source>
        <dbReference type="Proteomes" id="UP000593567"/>
    </source>
</evidence>
<sequence length="125" mass="14289">MNIALGKNLPSFRLFMNGVAIPQTCGLKYLGVYIQSDLKWHEHTINTVKKENKLLAIIGRCLFSASTETKMIAFNTIVRPVLEYTSQVWSPYIKTLIDKVETVQRRAVKWAYRLGPVESVKEDNT</sequence>
<name>A0A7J7KG98_BUGNE</name>
<dbReference type="PANTHER" id="PTHR33332">
    <property type="entry name" value="REVERSE TRANSCRIPTASE DOMAIN-CONTAINING PROTEIN"/>
    <property type="match status" value="1"/>
</dbReference>
<dbReference type="Proteomes" id="UP000593567">
    <property type="component" value="Unassembled WGS sequence"/>
</dbReference>
<organism evidence="1 2">
    <name type="scientific">Bugula neritina</name>
    <name type="common">Brown bryozoan</name>
    <name type="synonym">Sertularia neritina</name>
    <dbReference type="NCBI Taxonomy" id="10212"/>
    <lineage>
        <taxon>Eukaryota</taxon>
        <taxon>Metazoa</taxon>
        <taxon>Spiralia</taxon>
        <taxon>Lophotrochozoa</taxon>
        <taxon>Bryozoa</taxon>
        <taxon>Gymnolaemata</taxon>
        <taxon>Cheilostomatida</taxon>
        <taxon>Flustrina</taxon>
        <taxon>Buguloidea</taxon>
        <taxon>Bugulidae</taxon>
        <taxon>Bugula</taxon>
    </lineage>
</organism>
<dbReference type="AlphaFoldDB" id="A0A7J7KG98"/>
<dbReference type="EMBL" id="VXIV02000539">
    <property type="protein sequence ID" value="KAF6037619.1"/>
    <property type="molecule type" value="Genomic_DNA"/>
</dbReference>
<proteinExistence type="predicted"/>
<accession>A0A7J7KG98</accession>
<protein>
    <submittedName>
        <fullName evidence="1">Uncharacterized protein</fullName>
    </submittedName>
</protein>